<accession>A0A2W7PEG6</accession>
<dbReference type="EMBL" id="QKZN01000001">
    <property type="protein sequence ID" value="PZX34578.1"/>
    <property type="molecule type" value="Genomic_DNA"/>
</dbReference>
<evidence type="ECO:0000313" key="2">
    <source>
        <dbReference type="Proteomes" id="UP000249638"/>
    </source>
</evidence>
<evidence type="ECO:0000313" key="1">
    <source>
        <dbReference type="EMBL" id="PZX34578.1"/>
    </source>
</evidence>
<keyword evidence="2" id="KW-1185">Reference proteome</keyword>
<organism evidence="1 2">
    <name type="scientific">Cupriavidus phytorum</name>
    <dbReference type="NCBI Taxonomy" id="3024399"/>
    <lineage>
        <taxon>Bacteria</taxon>
        <taxon>Pseudomonadati</taxon>
        <taxon>Pseudomonadota</taxon>
        <taxon>Betaproteobacteria</taxon>
        <taxon>Burkholderiales</taxon>
        <taxon>Burkholderiaceae</taxon>
        <taxon>Cupriavidus</taxon>
    </lineage>
</organism>
<reference evidence="1" key="1">
    <citation type="submission" date="2018-06" db="EMBL/GenBank/DDBJ databases">
        <title>Genomic Encyclopedia of Type Strains, Phase IV (KMG-V): Genome sequencing to study the core and pangenomes of soil and plant-associated prokaryotes.</title>
        <authorList>
            <person name="Whitman W."/>
        </authorList>
    </citation>
    <scope>NUCLEOTIDE SEQUENCE [LARGE SCALE GENOMIC DNA]</scope>
    <source>
        <strain evidence="1">MLR2-44</strain>
    </source>
</reference>
<sequence>MRRPGATALAAWLSVLGGAVVCAVALAGWLDPAHAQAWIALMALCQ</sequence>
<name>A0A2W7PEG6_9BURK</name>
<gene>
    <name evidence="1" type="ORF">C7416_101863</name>
</gene>
<comment type="caution">
    <text evidence="1">The sequence shown here is derived from an EMBL/GenBank/DDBJ whole genome shotgun (WGS) entry which is preliminary data.</text>
</comment>
<dbReference type="Proteomes" id="UP000249638">
    <property type="component" value="Unassembled WGS sequence"/>
</dbReference>
<proteinExistence type="predicted"/>
<protein>
    <submittedName>
        <fullName evidence="1">Uncharacterized protein</fullName>
    </submittedName>
</protein>
<dbReference type="AlphaFoldDB" id="A0A2W7PEG6"/>